<name>A0ABR9B9P1_9RHOO</name>
<protein>
    <submittedName>
        <fullName evidence="2">Alpha/beta hydrolase</fullName>
    </submittedName>
</protein>
<dbReference type="InterPro" id="IPR000639">
    <property type="entry name" value="Epox_hydrolase-like"/>
</dbReference>
<dbReference type="PRINTS" id="PR00412">
    <property type="entry name" value="EPOXHYDRLASE"/>
</dbReference>
<evidence type="ECO:0000259" key="1">
    <source>
        <dbReference type="SMART" id="SM00824"/>
    </source>
</evidence>
<sequence length="269" mass="27730">MDLYVLDTPTRVYTGGRSFDRELPTVVLIHGAGHDHSVWNHQARHLAHHGFGVLAPDLPGHGASGGEALASIDALADWIAALLDAAGVVRAALVGHSMGSLVALETAARFPERAAALVLVGSVAPMPVAQPLLDAAAGNRPKAHAMINQWSYTPAGHLGASASPGLWLPGVNSRLMEHQGAGVLATDLAACNAYARGLEAAAAVRCPALLVCGERDQMTPPRAVKPLREALVNAAGGARMMTIPGAGHAMMAEAPDAVTDSIRGFLTNN</sequence>
<proteinExistence type="predicted"/>
<organism evidence="2 3">
    <name type="scientific">Thauera sedimentorum</name>
    <dbReference type="NCBI Taxonomy" id="2767595"/>
    <lineage>
        <taxon>Bacteria</taxon>
        <taxon>Pseudomonadati</taxon>
        <taxon>Pseudomonadota</taxon>
        <taxon>Betaproteobacteria</taxon>
        <taxon>Rhodocyclales</taxon>
        <taxon>Zoogloeaceae</taxon>
        <taxon>Thauera</taxon>
    </lineage>
</organism>
<evidence type="ECO:0000313" key="3">
    <source>
        <dbReference type="Proteomes" id="UP000603602"/>
    </source>
</evidence>
<dbReference type="GO" id="GO:0016787">
    <property type="term" value="F:hydrolase activity"/>
    <property type="evidence" value="ECO:0007669"/>
    <property type="project" value="UniProtKB-KW"/>
</dbReference>
<dbReference type="InterPro" id="IPR050228">
    <property type="entry name" value="Carboxylesterase_BioH"/>
</dbReference>
<feature type="domain" description="Thioesterase TesA-like" evidence="1">
    <location>
        <begin position="40"/>
        <end position="266"/>
    </location>
</feature>
<gene>
    <name evidence="2" type="ORF">IFO67_09110</name>
</gene>
<dbReference type="InterPro" id="IPR029058">
    <property type="entry name" value="AB_hydrolase_fold"/>
</dbReference>
<dbReference type="Pfam" id="PF12697">
    <property type="entry name" value="Abhydrolase_6"/>
    <property type="match status" value="1"/>
</dbReference>
<dbReference type="PANTHER" id="PTHR43194">
    <property type="entry name" value="HYDROLASE ALPHA/BETA FOLD FAMILY"/>
    <property type="match status" value="1"/>
</dbReference>
<dbReference type="Gene3D" id="3.40.50.1820">
    <property type="entry name" value="alpha/beta hydrolase"/>
    <property type="match status" value="1"/>
</dbReference>
<dbReference type="RefSeq" id="WP_187717778.1">
    <property type="nucleotide sequence ID" value="NZ_JACTAH010000001.1"/>
</dbReference>
<dbReference type="SMART" id="SM00824">
    <property type="entry name" value="PKS_TE"/>
    <property type="match status" value="1"/>
</dbReference>
<dbReference type="EMBL" id="JACYTO010000001">
    <property type="protein sequence ID" value="MBD8503040.1"/>
    <property type="molecule type" value="Genomic_DNA"/>
</dbReference>
<keyword evidence="3" id="KW-1185">Reference proteome</keyword>
<dbReference type="PANTHER" id="PTHR43194:SF5">
    <property type="entry name" value="PIMELOYL-[ACYL-CARRIER PROTEIN] METHYL ESTER ESTERASE"/>
    <property type="match status" value="1"/>
</dbReference>
<dbReference type="SUPFAM" id="SSF53474">
    <property type="entry name" value="alpha/beta-Hydrolases"/>
    <property type="match status" value="1"/>
</dbReference>
<dbReference type="Proteomes" id="UP000603602">
    <property type="component" value="Unassembled WGS sequence"/>
</dbReference>
<dbReference type="InterPro" id="IPR020802">
    <property type="entry name" value="TesA-like"/>
</dbReference>
<dbReference type="InterPro" id="IPR000073">
    <property type="entry name" value="AB_hydrolase_1"/>
</dbReference>
<accession>A0ABR9B9P1</accession>
<comment type="caution">
    <text evidence="2">The sequence shown here is derived from an EMBL/GenBank/DDBJ whole genome shotgun (WGS) entry which is preliminary data.</text>
</comment>
<evidence type="ECO:0000313" key="2">
    <source>
        <dbReference type="EMBL" id="MBD8503040.1"/>
    </source>
</evidence>
<reference evidence="3" key="1">
    <citation type="submission" date="2023-07" db="EMBL/GenBank/DDBJ databases">
        <title>Thauera sp. CAU 1555 isolated from sand of Yaerae Beach.</title>
        <authorList>
            <person name="Kim W."/>
        </authorList>
    </citation>
    <scope>NUCLEOTIDE SEQUENCE [LARGE SCALE GENOMIC DNA]</scope>
    <source>
        <strain evidence="3">CAU 1555</strain>
    </source>
</reference>
<keyword evidence="2" id="KW-0378">Hydrolase</keyword>
<dbReference type="PRINTS" id="PR00111">
    <property type="entry name" value="ABHYDROLASE"/>
</dbReference>